<evidence type="ECO:0000313" key="5">
    <source>
        <dbReference type="EMBL" id="GJJ13997.1"/>
    </source>
</evidence>
<dbReference type="Proteomes" id="UP001050691">
    <property type="component" value="Unassembled WGS sequence"/>
</dbReference>
<evidence type="ECO:0000313" key="6">
    <source>
        <dbReference type="Proteomes" id="UP001050691"/>
    </source>
</evidence>
<dbReference type="InterPro" id="IPR035979">
    <property type="entry name" value="RBD_domain_sf"/>
</dbReference>
<dbReference type="AlphaFoldDB" id="A0AAV5AH74"/>
<dbReference type="SMART" id="SM00360">
    <property type="entry name" value="RRM"/>
    <property type="match status" value="5"/>
</dbReference>
<dbReference type="Gene3D" id="3.30.70.330">
    <property type="match status" value="5"/>
</dbReference>
<dbReference type="SUPFAM" id="SSF54928">
    <property type="entry name" value="RNA-binding domain, RBD"/>
    <property type="match status" value="4"/>
</dbReference>
<proteinExistence type="predicted"/>
<feature type="domain" description="RRM" evidence="4">
    <location>
        <begin position="249"/>
        <end position="326"/>
    </location>
</feature>
<evidence type="ECO:0000256" key="2">
    <source>
        <dbReference type="PROSITE-ProRule" id="PRU00176"/>
    </source>
</evidence>
<feature type="domain" description="RRM" evidence="4">
    <location>
        <begin position="650"/>
        <end position="727"/>
    </location>
</feature>
<evidence type="ECO:0000256" key="3">
    <source>
        <dbReference type="SAM" id="MobiDB-lite"/>
    </source>
</evidence>
<dbReference type="GO" id="GO:0003723">
    <property type="term" value="F:RNA binding"/>
    <property type="evidence" value="ECO:0007669"/>
    <property type="project" value="UniProtKB-UniRule"/>
</dbReference>
<evidence type="ECO:0000256" key="1">
    <source>
        <dbReference type="ARBA" id="ARBA00022884"/>
    </source>
</evidence>
<dbReference type="PANTHER" id="PTHR10352">
    <property type="entry name" value="EUKARYOTIC TRANSLATION INITIATION FACTOR 3 SUBUNIT G"/>
    <property type="match status" value="1"/>
</dbReference>
<evidence type="ECO:0000259" key="4">
    <source>
        <dbReference type="PROSITE" id="PS50102"/>
    </source>
</evidence>
<keyword evidence="6" id="KW-1185">Reference proteome</keyword>
<accession>A0AAV5AH74</accession>
<dbReference type="CDD" id="cd12320">
    <property type="entry name" value="RRM6_RBM19_RRM5_MRD1"/>
    <property type="match status" value="1"/>
</dbReference>
<dbReference type="EMBL" id="BPWL01000009">
    <property type="protein sequence ID" value="GJJ13997.1"/>
    <property type="molecule type" value="Genomic_DNA"/>
</dbReference>
<name>A0AAV5AH74_9AGAM</name>
<feature type="compositionally biased region" description="Polar residues" evidence="3">
    <location>
        <begin position="172"/>
        <end position="181"/>
    </location>
</feature>
<reference evidence="5" key="1">
    <citation type="submission" date="2021-10" db="EMBL/GenBank/DDBJ databases">
        <title>De novo Genome Assembly of Clathrus columnatus (Basidiomycota, Fungi) Using Illumina and Nanopore Sequence Data.</title>
        <authorList>
            <person name="Ogiso-Tanaka E."/>
            <person name="Itagaki H."/>
            <person name="Hosoya T."/>
            <person name="Hosaka K."/>
        </authorList>
    </citation>
    <scope>NUCLEOTIDE SEQUENCE</scope>
    <source>
        <strain evidence="5">MO-923</strain>
    </source>
</reference>
<dbReference type="InterPro" id="IPR000504">
    <property type="entry name" value="RRM_dom"/>
</dbReference>
<dbReference type="InterPro" id="IPR012677">
    <property type="entry name" value="Nucleotide-bd_a/b_plait_sf"/>
</dbReference>
<gene>
    <name evidence="5" type="ORF">Clacol_008254</name>
</gene>
<feature type="domain" description="RRM" evidence="4">
    <location>
        <begin position="547"/>
        <end position="632"/>
    </location>
</feature>
<dbReference type="PROSITE" id="PS50102">
    <property type="entry name" value="RRM"/>
    <property type="match status" value="5"/>
</dbReference>
<protein>
    <recommendedName>
        <fullName evidence="4">RRM domain-containing protein</fullName>
    </recommendedName>
</protein>
<feature type="domain" description="RRM" evidence="4">
    <location>
        <begin position="2"/>
        <end position="83"/>
    </location>
</feature>
<comment type="caution">
    <text evidence="5">The sequence shown here is derived from an EMBL/GenBank/DDBJ whole genome shotgun (WGS) entry which is preliminary data.</text>
</comment>
<sequence>MSRLLIKNIPVNASSESLRTHLSSVKHLSPVITDVHVARKADGTPRRFAFVGLKTEEQASAIKEYFDKTYLGSQKISVEVIQGVRDAPTPRPNKRLRLSDSEKKTLIPSLSQTDDTSKAQSRKSVKEGKNTKNLTDEFISVMEPRKNIPAWADGPLSHPQTRRTQEKEPKKVNNTVKSQQADDAISDMDWLKSRMNPEIEQPKEFEQSDDEDNPSDDRAQQEKNGSSTVVHDLPSDPKEDIKQTILLTRRLFVRNLTFSCTSEELTELFEKYGPIDQVHIPVTADHTSKGLAFVLFSNPGDAVAAWEALDGTTFQGRLLHILAGVERRQKSNTSNDKMTLKDERAEKRKKDAGKDFNWGMLYMNSDAVVSSIADRLGIPKADILGASAEHGTGSQNPGVKLALAETHIIQETRRYFEDKGVILETLAKRSVARSRNVILVKNIPYGTTIETLTALFDSHGAILRLLMPPSGTLAVVEYEHSEEAARAFRAVAYRRLGNSIIYLEWAPEGLLSESTAKDTVLPNIKPVTIREQEVDVGIETASIRAGNTLFVKNLSFKTTSERLAEVFRKLPCFVFARVQMKPAPPNQKGQEKLSMGYGFVGFSDKESAQKALTSMQGFVLDGHKLFVSFAGRGMDEESPKETGLTKSKTSKMIVKNVPFEATKRDIRDLFGAYGILKSVRLPKKIDSRSRGFAFLEFISRQEAENAYAALRHTHLLGRHLVLDWATEGEREVEELRHKTGIGFGGGNEIPGRKRKLEMALESEDAEEEN</sequence>
<organism evidence="5 6">
    <name type="scientific">Clathrus columnatus</name>
    <dbReference type="NCBI Taxonomy" id="1419009"/>
    <lineage>
        <taxon>Eukaryota</taxon>
        <taxon>Fungi</taxon>
        <taxon>Dikarya</taxon>
        <taxon>Basidiomycota</taxon>
        <taxon>Agaricomycotina</taxon>
        <taxon>Agaricomycetes</taxon>
        <taxon>Phallomycetidae</taxon>
        <taxon>Phallales</taxon>
        <taxon>Clathraceae</taxon>
        <taxon>Clathrus</taxon>
    </lineage>
</organism>
<keyword evidence="1 2" id="KW-0694">RNA-binding</keyword>
<feature type="region of interest" description="Disordered" evidence="3">
    <location>
        <begin position="83"/>
        <end position="236"/>
    </location>
</feature>
<feature type="domain" description="RRM" evidence="4">
    <location>
        <begin position="436"/>
        <end position="508"/>
    </location>
</feature>
<dbReference type="Pfam" id="PF00076">
    <property type="entry name" value="RRM_1"/>
    <property type="match status" value="5"/>
</dbReference>
<feature type="compositionally biased region" description="Basic and acidic residues" evidence="3">
    <location>
        <begin position="189"/>
        <end position="206"/>
    </location>
</feature>